<dbReference type="AlphaFoldDB" id="A0AAD6UQ08"/>
<evidence type="ECO:0000313" key="2">
    <source>
        <dbReference type="Proteomes" id="UP001219525"/>
    </source>
</evidence>
<organism evidence="1 2">
    <name type="scientific">Mycena pura</name>
    <dbReference type="NCBI Taxonomy" id="153505"/>
    <lineage>
        <taxon>Eukaryota</taxon>
        <taxon>Fungi</taxon>
        <taxon>Dikarya</taxon>
        <taxon>Basidiomycota</taxon>
        <taxon>Agaricomycotina</taxon>
        <taxon>Agaricomycetes</taxon>
        <taxon>Agaricomycetidae</taxon>
        <taxon>Agaricales</taxon>
        <taxon>Marasmiineae</taxon>
        <taxon>Mycenaceae</taxon>
        <taxon>Mycena</taxon>
    </lineage>
</organism>
<proteinExistence type="predicted"/>
<keyword evidence="2" id="KW-1185">Reference proteome</keyword>
<comment type="caution">
    <text evidence="1">The sequence shown here is derived from an EMBL/GenBank/DDBJ whole genome shotgun (WGS) entry which is preliminary data.</text>
</comment>
<protein>
    <submittedName>
        <fullName evidence="1">Uncharacterized protein</fullName>
    </submittedName>
</protein>
<name>A0AAD6UQ08_9AGAR</name>
<sequence>MERTPQGTREIRVMARRPKPTMKVSAKVNVPVQQTFHKKKKTKKQCHGRSGLTDTASAAAVDLIHKKKFGDAQIWRSLLGKVGLSNKVQSSPMGCTLKLSRPDGSAAAPAYAHGRRRTTLGSRRSRGDLGPLVRMWVTSQRTGSGPCIGSGTAARARAPRSAKLATLAGVVISGLSGRASRIFYKYLLDITKITKTTYGIYWKELA</sequence>
<dbReference type="Proteomes" id="UP001219525">
    <property type="component" value="Unassembled WGS sequence"/>
</dbReference>
<gene>
    <name evidence="1" type="ORF">GGX14DRAFT_406658</name>
</gene>
<dbReference type="EMBL" id="JARJCW010000124">
    <property type="protein sequence ID" value="KAJ7192111.1"/>
    <property type="molecule type" value="Genomic_DNA"/>
</dbReference>
<reference evidence="1" key="1">
    <citation type="submission" date="2023-03" db="EMBL/GenBank/DDBJ databases">
        <title>Massive genome expansion in bonnet fungi (Mycena s.s.) driven by repeated elements and novel gene families across ecological guilds.</title>
        <authorList>
            <consortium name="Lawrence Berkeley National Laboratory"/>
            <person name="Harder C.B."/>
            <person name="Miyauchi S."/>
            <person name="Viragh M."/>
            <person name="Kuo A."/>
            <person name="Thoen E."/>
            <person name="Andreopoulos B."/>
            <person name="Lu D."/>
            <person name="Skrede I."/>
            <person name="Drula E."/>
            <person name="Henrissat B."/>
            <person name="Morin E."/>
            <person name="Kohler A."/>
            <person name="Barry K."/>
            <person name="LaButti K."/>
            <person name="Morin E."/>
            <person name="Salamov A."/>
            <person name="Lipzen A."/>
            <person name="Mereny Z."/>
            <person name="Hegedus B."/>
            <person name="Baldrian P."/>
            <person name="Stursova M."/>
            <person name="Weitz H."/>
            <person name="Taylor A."/>
            <person name="Grigoriev I.V."/>
            <person name="Nagy L.G."/>
            <person name="Martin F."/>
            <person name="Kauserud H."/>
        </authorList>
    </citation>
    <scope>NUCLEOTIDE SEQUENCE</scope>
    <source>
        <strain evidence="1">9144</strain>
    </source>
</reference>
<accession>A0AAD6UQ08</accession>
<evidence type="ECO:0000313" key="1">
    <source>
        <dbReference type="EMBL" id="KAJ7192111.1"/>
    </source>
</evidence>